<evidence type="ECO:0000313" key="10">
    <source>
        <dbReference type="Proteomes" id="UP000646827"/>
    </source>
</evidence>
<dbReference type="GO" id="GO:0001228">
    <property type="term" value="F:DNA-binding transcription activator activity, RNA polymerase II-specific"/>
    <property type="evidence" value="ECO:0007669"/>
    <property type="project" value="TreeGrafter"/>
</dbReference>
<keyword evidence="10" id="KW-1185">Reference proteome</keyword>
<dbReference type="Gene3D" id="1.20.5.170">
    <property type="match status" value="1"/>
</dbReference>
<evidence type="ECO:0000256" key="4">
    <source>
        <dbReference type="ARBA" id="ARBA00023163"/>
    </source>
</evidence>
<name>A0A8H7VHU1_9FUNG</name>
<dbReference type="PROSITE" id="PS00036">
    <property type="entry name" value="BZIP_BASIC"/>
    <property type="match status" value="1"/>
</dbReference>
<reference evidence="9 10" key="1">
    <citation type="submission" date="2020-12" db="EMBL/GenBank/DDBJ databases">
        <title>Metabolic potential, ecology and presence of endohyphal bacteria is reflected in genomic diversity of Mucoromycotina.</title>
        <authorList>
            <person name="Muszewska A."/>
            <person name="Okrasinska A."/>
            <person name="Steczkiewicz K."/>
            <person name="Drgas O."/>
            <person name="Orlowska M."/>
            <person name="Perlinska-Lenart U."/>
            <person name="Aleksandrzak-Piekarczyk T."/>
            <person name="Szatraj K."/>
            <person name="Zielenkiewicz U."/>
            <person name="Pilsyk S."/>
            <person name="Malc E."/>
            <person name="Mieczkowski P."/>
            <person name="Kruszewska J.S."/>
            <person name="Biernat P."/>
            <person name="Pawlowska J."/>
        </authorList>
    </citation>
    <scope>NUCLEOTIDE SEQUENCE [LARGE SCALE GENOMIC DNA]</scope>
    <source>
        <strain evidence="9 10">CBS 142.35</strain>
    </source>
</reference>
<evidence type="ECO:0000259" key="8">
    <source>
        <dbReference type="PROSITE" id="PS50217"/>
    </source>
</evidence>
<dbReference type="PROSITE" id="PS50217">
    <property type="entry name" value="BZIP"/>
    <property type="match status" value="1"/>
</dbReference>
<evidence type="ECO:0000256" key="2">
    <source>
        <dbReference type="ARBA" id="ARBA00023015"/>
    </source>
</evidence>
<dbReference type="InterPro" id="IPR004827">
    <property type="entry name" value="bZIP"/>
</dbReference>
<keyword evidence="2" id="KW-0805">Transcription regulation</keyword>
<feature type="compositionally biased region" description="Basic and acidic residues" evidence="7">
    <location>
        <begin position="184"/>
        <end position="195"/>
    </location>
</feature>
<dbReference type="CDD" id="cd14705">
    <property type="entry name" value="bZIP_Zip1"/>
    <property type="match status" value="1"/>
</dbReference>
<dbReference type="GO" id="GO:0000977">
    <property type="term" value="F:RNA polymerase II transcription regulatory region sequence-specific DNA binding"/>
    <property type="evidence" value="ECO:0007669"/>
    <property type="project" value="TreeGrafter"/>
</dbReference>
<organism evidence="9 10">
    <name type="scientific">Circinella minor</name>
    <dbReference type="NCBI Taxonomy" id="1195481"/>
    <lineage>
        <taxon>Eukaryota</taxon>
        <taxon>Fungi</taxon>
        <taxon>Fungi incertae sedis</taxon>
        <taxon>Mucoromycota</taxon>
        <taxon>Mucoromycotina</taxon>
        <taxon>Mucoromycetes</taxon>
        <taxon>Mucorales</taxon>
        <taxon>Lichtheimiaceae</taxon>
        <taxon>Circinella</taxon>
    </lineage>
</organism>
<keyword evidence="4" id="KW-0804">Transcription</keyword>
<feature type="coiled-coil region" evidence="6">
    <location>
        <begin position="213"/>
        <end position="247"/>
    </location>
</feature>
<keyword evidence="5" id="KW-0539">Nucleus</keyword>
<evidence type="ECO:0000256" key="1">
    <source>
        <dbReference type="ARBA" id="ARBA00004123"/>
    </source>
</evidence>
<dbReference type="Pfam" id="PF07716">
    <property type="entry name" value="bZIP_2"/>
    <property type="match status" value="1"/>
</dbReference>
<dbReference type="GO" id="GO:0005634">
    <property type="term" value="C:nucleus"/>
    <property type="evidence" value="ECO:0007669"/>
    <property type="project" value="UniProtKB-SubCell"/>
</dbReference>
<dbReference type="SUPFAM" id="SSF57959">
    <property type="entry name" value="Leucine zipper domain"/>
    <property type="match status" value="1"/>
</dbReference>
<dbReference type="EMBL" id="JAEPRB010000338">
    <property type="protein sequence ID" value="KAG2216998.1"/>
    <property type="molecule type" value="Genomic_DNA"/>
</dbReference>
<protein>
    <recommendedName>
        <fullName evidence="8">BZIP domain-containing protein</fullName>
    </recommendedName>
</protein>
<dbReference type="PANTHER" id="PTHR13044">
    <property type="entry name" value="ACTIVATING TRANSCRIPTION FACTOR ATF 4/5"/>
    <property type="match status" value="1"/>
</dbReference>
<evidence type="ECO:0000313" key="9">
    <source>
        <dbReference type="EMBL" id="KAG2216998.1"/>
    </source>
</evidence>
<dbReference type="PANTHER" id="PTHR13044:SF14">
    <property type="entry name" value="CRYPTOCEPHAL, ISOFORM A"/>
    <property type="match status" value="1"/>
</dbReference>
<gene>
    <name evidence="9" type="ORF">INT45_003036</name>
</gene>
<dbReference type="OrthoDB" id="1939598at2759"/>
<evidence type="ECO:0000256" key="5">
    <source>
        <dbReference type="ARBA" id="ARBA00023242"/>
    </source>
</evidence>
<feature type="compositionally biased region" description="Low complexity" evidence="7">
    <location>
        <begin position="127"/>
        <end position="145"/>
    </location>
</feature>
<dbReference type="Proteomes" id="UP000646827">
    <property type="component" value="Unassembled WGS sequence"/>
</dbReference>
<evidence type="ECO:0000256" key="6">
    <source>
        <dbReference type="SAM" id="Coils"/>
    </source>
</evidence>
<keyword evidence="3" id="KW-0238">DNA-binding</keyword>
<comment type="caution">
    <text evidence="9">The sequence shown here is derived from an EMBL/GenBank/DDBJ whole genome shotgun (WGS) entry which is preliminary data.</text>
</comment>
<evidence type="ECO:0000256" key="3">
    <source>
        <dbReference type="ARBA" id="ARBA00023125"/>
    </source>
</evidence>
<dbReference type="AlphaFoldDB" id="A0A8H7VHU1"/>
<sequence length="273" mass="30427">MSYINSLNLLGTDPPNDISDETLTEELSLWANAQFTFDTEPGSALLDDLNKETKSSSTHKSDPNDLFATLTEFATTTTPTTNNYILPHINHHHQQQQHLPRIAPAPGLHMGITNDPTWSMSSSPMMTPVVTPSTSTTSTSNNKNTNTRKRKQSSVNLSLTTTTTTTANHMDDLKDNLSIDDDSSSDKIHVEEDKRRRNTAASARFRMKKKLREQALEQTAKEMSIKAEGLEKRVKELEMEAKWLRALVVEKDPKLLDLVKEDDSTAVATTTST</sequence>
<accession>A0A8H7VHU1</accession>
<dbReference type="InterPro" id="IPR046347">
    <property type="entry name" value="bZIP_sf"/>
</dbReference>
<feature type="domain" description="BZIP" evidence="8">
    <location>
        <begin position="192"/>
        <end position="251"/>
    </location>
</feature>
<proteinExistence type="predicted"/>
<evidence type="ECO:0000256" key="7">
    <source>
        <dbReference type="SAM" id="MobiDB-lite"/>
    </source>
</evidence>
<feature type="region of interest" description="Disordered" evidence="7">
    <location>
        <begin position="127"/>
        <end position="200"/>
    </location>
</feature>
<keyword evidence="6" id="KW-0175">Coiled coil</keyword>
<comment type="subcellular location">
    <subcellularLocation>
        <location evidence="1">Nucleus</location>
    </subcellularLocation>
</comment>